<protein>
    <submittedName>
        <fullName evidence="1">CLUMA_CG002870, isoform A</fullName>
    </submittedName>
</protein>
<organism evidence="1 2">
    <name type="scientific">Clunio marinus</name>
    <dbReference type="NCBI Taxonomy" id="568069"/>
    <lineage>
        <taxon>Eukaryota</taxon>
        <taxon>Metazoa</taxon>
        <taxon>Ecdysozoa</taxon>
        <taxon>Arthropoda</taxon>
        <taxon>Hexapoda</taxon>
        <taxon>Insecta</taxon>
        <taxon>Pterygota</taxon>
        <taxon>Neoptera</taxon>
        <taxon>Endopterygota</taxon>
        <taxon>Diptera</taxon>
        <taxon>Nematocera</taxon>
        <taxon>Chironomoidea</taxon>
        <taxon>Chironomidae</taxon>
        <taxon>Clunio</taxon>
    </lineage>
</organism>
<name>A0A1J1HM66_9DIPT</name>
<reference evidence="1 2" key="1">
    <citation type="submission" date="2015-04" db="EMBL/GenBank/DDBJ databases">
        <authorList>
            <person name="Syromyatnikov M.Y."/>
            <person name="Popov V.N."/>
        </authorList>
    </citation>
    <scope>NUCLEOTIDE SEQUENCE [LARGE SCALE GENOMIC DNA]</scope>
</reference>
<dbReference type="AlphaFoldDB" id="A0A1J1HM66"/>
<gene>
    <name evidence="1" type="ORF">CLUMA_CG002870</name>
</gene>
<dbReference type="EMBL" id="CVRI01000010">
    <property type="protein sequence ID" value="CRK89027.1"/>
    <property type="molecule type" value="Genomic_DNA"/>
</dbReference>
<keyword evidence="2" id="KW-1185">Reference proteome</keyword>
<sequence length="66" mass="7424">MKMCLVIPHIDCLSSRVNVNIHSNFPNLLLSGISELLIISDVYIHLTGFLDYETLFSQGKDVSFNP</sequence>
<dbReference type="Proteomes" id="UP000183832">
    <property type="component" value="Unassembled WGS sequence"/>
</dbReference>
<evidence type="ECO:0000313" key="1">
    <source>
        <dbReference type="EMBL" id="CRK89027.1"/>
    </source>
</evidence>
<evidence type="ECO:0000313" key="2">
    <source>
        <dbReference type="Proteomes" id="UP000183832"/>
    </source>
</evidence>
<accession>A0A1J1HM66</accession>
<proteinExistence type="predicted"/>